<keyword evidence="1" id="KW-1133">Transmembrane helix</keyword>
<evidence type="ECO:0000313" key="2">
    <source>
        <dbReference type="EMBL" id="CBJ26329.1"/>
    </source>
</evidence>
<keyword evidence="1" id="KW-0812">Transmembrane</keyword>
<reference evidence="2 3" key="1">
    <citation type="journal article" date="2010" name="Nature">
        <title>The Ectocarpus genome and the independent evolution of multicellularity in brown algae.</title>
        <authorList>
            <person name="Cock J.M."/>
            <person name="Sterck L."/>
            <person name="Rouze P."/>
            <person name="Scornet D."/>
            <person name="Allen A.E."/>
            <person name="Amoutzias G."/>
            <person name="Anthouard V."/>
            <person name="Artiguenave F."/>
            <person name="Aury J.M."/>
            <person name="Badger J.H."/>
            <person name="Beszteri B."/>
            <person name="Billiau K."/>
            <person name="Bonnet E."/>
            <person name="Bothwell J.H."/>
            <person name="Bowler C."/>
            <person name="Boyen C."/>
            <person name="Brownlee C."/>
            <person name="Carrano C.J."/>
            <person name="Charrier B."/>
            <person name="Cho G.Y."/>
            <person name="Coelho S.M."/>
            <person name="Collen J."/>
            <person name="Corre E."/>
            <person name="Da Silva C."/>
            <person name="Delage L."/>
            <person name="Delaroque N."/>
            <person name="Dittami S.M."/>
            <person name="Doulbeau S."/>
            <person name="Elias M."/>
            <person name="Farnham G."/>
            <person name="Gachon C.M."/>
            <person name="Gschloessl B."/>
            <person name="Heesch S."/>
            <person name="Jabbari K."/>
            <person name="Jubin C."/>
            <person name="Kawai H."/>
            <person name="Kimura K."/>
            <person name="Kloareg B."/>
            <person name="Kupper F.C."/>
            <person name="Lang D."/>
            <person name="Le Bail A."/>
            <person name="Leblanc C."/>
            <person name="Lerouge P."/>
            <person name="Lohr M."/>
            <person name="Lopez P.J."/>
            <person name="Martens C."/>
            <person name="Maumus F."/>
            <person name="Michel G."/>
            <person name="Miranda-Saavedra D."/>
            <person name="Morales J."/>
            <person name="Moreau H."/>
            <person name="Motomura T."/>
            <person name="Nagasato C."/>
            <person name="Napoli C.A."/>
            <person name="Nelson D.R."/>
            <person name="Nyvall-Collen P."/>
            <person name="Peters A.F."/>
            <person name="Pommier C."/>
            <person name="Potin P."/>
            <person name="Poulain J."/>
            <person name="Quesneville H."/>
            <person name="Read B."/>
            <person name="Rensing S.A."/>
            <person name="Ritter A."/>
            <person name="Rousvoal S."/>
            <person name="Samanta M."/>
            <person name="Samson G."/>
            <person name="Schroeder D.C."/>
            <person name="Segurens B."/>
            <person name="Strittmatter M."/>
            <person name="Tonon T."/>
            <person name="Tregear J.W."/>
            <person name="Valentin K."/>
            <person name="von Dassow P."/>
            <person name="Yamagishi T."/>
            <person name="Van de Peer Y."/>
            <person name="Wincker P."/>
        </authorList>
    </citation>
    <scope>NUCLEOTIDE SEQUENCE [LARGE SCALE GENOMIC DNA]</scope>
    <source>
        <strain evidence="3">Ec32 / CCAP1310/4</strain>
    </source>
</reference>
<proteinExistence type="predicted"/>
<accession>D7FVF7</accession>
<dbReference type="EMBL" id="FN648475">
    <property type="protein sequence ID" value="CBJ26329.1"/>
    <property type="molecule type" value="Genomic_DNA"/>
</dbReference>
<evidence type="ECO:0000256" key="1">
    <source>
        <dbReference type="SAM" id="Phobius"/>
    </source>
</evidence>
<gene>
    <name evidence="2" type="ORF">Esi_0029_0144</name>
</gene>
<sequence>MVLCKYAERVYYFIEETRKAVDPPKRNWRRVRDTLLTVGSFGLNIASVLVTGATLTVGGWLAFLWTEFKLADKRVYTMGGVTTAAIATALAVTTPGQARRLQGIFFVFNLGVVVCMLCVPVNYAANAVSALSLVKGLLGRKGWGFFLKGEFFKRMGAAFMNTSTSC</sequence>
<dbReference type="Proteomes" id="UP000002630">
    <property type="component" value="Linkage Group LG17"/>
</dbReference>
<protein>
    <submittedName>
        <fullName evidence="2">Uncharacterized protein</fullName>
    </submittedName>
</protein>
<dbReference type="EMBL" id="FN649742">
    <property type="protein sequence ID" value="CBJ26329.1"/>
    <property type="molecule type" value="Genomic_DNA"/>
</dbReference>
<organism evidence="2 3">
    <name type="scientific">Ectocarpus siliculosus</name>
    <name type="common">Brown alga</name>
    <name type="synonym">Conferva siliculosa</name>
    <dbReference type="NCBI Taxonomy" id="2880"/>
    <lineage>
        <taxon>Eukaryota</taxon>
        <taxon>Sar</taxon>
        <taxon>Stramenopiles</taxon>
        <taxon>Ochrophyta</taxon>
        <taxon>PX clade</taxon>
        <taxon>Phaeophyceae</taxon>
        <taxon>Ectocarpales</taxon>
        <taxon>Ectocarpaceae</taxon>
        <taxon>Ectocarpus</taxon>
    </lineage>
</organism>
<dbReference type="AlphaFoldDB" id="D7FVF7"/>
<feature type="transmembrane region" description="Helical" evidence="1">
    <location>
        <begin position="104"/>
        <end position="125"/>
    </location>
</feature>
<keyword evidence="1" id="KW-0472">Membrane</keyword>
<dbReference type="InParanoid" id="D7FVF7"/>
<evidence type="ECO:0000313" key="3">
    <source>
        <dbReference type="Proteomes" id="UP000002630"/>
    </source>
</evidence>
<name>D7FVF7_ECTSI</name>
<keyword evidence="3" id="KW-1185">Reference proteome</keyword>
<feature type="transmembrane region" description="Helical" evidence="1">
    <location>
        <begin position="75"/>
        <end position="92"/>
    </location>
</feature>
<feature type="transmembrane region" description="Helical" evidence="1">
    <location>
        <begin position="35"/>
        <end position="63"/>
    </location>
</feature>